<dbReference type="SUPFAM" id="SSF46561">
    <property type="entry name" value="Ribosomal protein L29 (L29p)"/>
    <property type="match status" value="1"/>
</dbReference>
<dbReference type="EMBL" id="CABMJJ010000004">
    <property type="protein sequence ID" value="VVC02981.1"/>
    <property type="molecule type" value="Genomic_DNA"/>
</dbReference>
<evidence type="ECO:0000313" key="1">
    <source>
        <dbReference type="EMBL" id="VVC02981.1"/>
    </source>
</evidence>
<comment type="caution">
    <text evidence="1">The sequence shown here is derived from an EMBL/GenBank/DDBJ whole genome shotgun (WGS) entry which is preliminary data.</text>
</comment>
<name>A0A5E4LN92_9ARCH</name>
<protein>
    <recommendedName>
        <fullName evidence="3">50S ribosomal protein L29</fullName>
    </recommendedName>
</protein>
<accession>A0A5E4LN92</accession>
<dbReference type="InterPro" id="IPR036049">
    <property type="entry name" value="Ribosomal_uL29_sf"/>
</dbReference>
<evidence type="ECO:0000313" key="2">
    <source>
        <dbReference type="Proteomes" id="UP000789941"/>
    </source>
</evidence>
<evidence type="ECO:0008006" key="3">
    <source>
        <dbReference type="Google" id="ProtNLM"/>
    </source>
</evidence>
<dbReference type="GO" id="GO:0003735">
    <property type="term" value="F:structural constituent of ribosome"/>
    <property type="evidence" value="ECO:0007669"/>
    <property type="project" value="InterPro"/>
</dbReference>
<organism evidence="1 2">
    <name type="scientific">Candidatus Bilamarchaeum dharawalense</name>
    <dbReference type="NCBI Taxonomy" id="2885759"/>
    <lineage>
        <taxon>Archaea</taxon>
        <taxon>Candidatus Micrarchaeota</taxon>
        <taxon>Candidatus Micrarchaeia</taxon>
        <taxon>Candidatus Anstonellales</taxon>
        <taxon>Candidatus Bilamarchaeaceae</taxon>
        <taxon>Candidatus Bilamarchaeum</taxon>
    </lineage>
</organism>
<dbReference type="GO" id="GO:0005840">
    <property type="term" value="C:ribosome"/>
    <property type="evidence" value="ECO:0007669"/>
    <property type="project" value="InterPro"/>
</dbReference>
<proteinExistence type="predicted"/>
<sequence length="61" mass="7078">MGIMKKTELEKLDDAARLAKISELERAILELRGEGRKDKTRPLRKAIARLKTPQFKKVKKM</sequence>
<reference evidence="1 2" key="1">
    <citation type="submission" date="2019-08" db="EMBL/GenBank/DDBJ databases">
        <authorList>
            <person name="Vazquez-Campos X."/>
        </authorList>
    </citation>
    <scope>NUCLEOTIDE SEQUENCE [LARGE SCALE GENOMIC DNA]</scope>
    <source>
        <strain evidence="1">LFW-283_2</strain>
    </source>
</reference>
<gene>
    <name evidence="1" type="ORF">LFW2832_00129</name>
</gene>
<dbReference type="GO" id="GO:0006412">
    <property type="term" value="P:translation"/>
    <property type="evidence" value="ECO:0007669"/>
    <property type="project" value="InterPro"/>
</dbReference>
<dbReference type="Proteomes" id="UP000789941">
    <property type="component" value="Unassembled WGS sequence"/>
</dbReference>
<dbReference type="AlphaFoldDB" id="A0A5E4LN92"/>